<keyword evidence="3" id="KW-0597">Phosphoprotein</keyword>
<evidence type="ECO:0000256" key="1">
    <source>
        <dbReference type="ARBA" id="ARBA00004324"/>
    </source>
</evidence>
<dbReference type="FunFam" id="1.25.40.10:FF:000075">
    <property type="entry name" value="Crooked neck pre-mRNA-splicing factor 1"/>
    <property type="match status" value="1"/>
</dbReference>
<comment type="caution">
    <text evidence="13">The sequence shown here is derived from an EMBL/GenBank/DDBJ whole genome shotgun (WGS) entry which is preliminary data.</text>
</comment>
<keyword evidence="5" id="KW-0747">Spliceosome</keyword>
<evidence type="ECO:0000256" key="7">
    <source>
        <dbReference type="ARBA" id="ARBA00023187"/>
    </source>
</evidence>
<dbReference type="SUPFAM" id="SSF48452">
    <property type="entry name" value="TPR-like"/>
    <property type="match status" value="1"/>
</dbReference>
<dbReference type="InterPro" id="IPR003107">
    <property type="entry name" value="HAT"/>
</dbReference>
<gene>
    <name evidence="13" type="ORF">Cfor_07402</name>
</gene>
<reference evidence="14" key="1">
    <citation type="submission" date="2020-01" db="EMBL/GenBank/DDBJ databases">
        <title>Draft genome sequence of the Termite Coptotermes fromosanus.</title>
        <authorList>
            <person name="Itakura S."/>
            <person name="Yosikawa Y."/>
            <person name="Umezawa K."/>
        </authorList>
    </citation>
    <scope>NUCLEOTIDE SEQUENCE [LARGE SCALE GENOMIC DNA]</scope>
</reference>
<feature type="domain" description="Pre-mRNA-splicing factor Syf1/CRNKL1-like C-terminal HAT-repeats" evidence="12">
    <location>
        <begin position="217"/>
        <end position="299"/>
    </location>
</feature>
<dbReference type="PANTHER" id="PTHR11246:SF3">
    <property type="entry name" value="CROOKED NECK-LIKE PROTEIN 1"/>
    <property type="match status" value="1"/>
</dbReference>
<comment type="similarity">
    <text evidence="2">Belongs to the crooked-neck family.</text>
</comment>
<comment type="subcellular location">
    <subcellularLocation>
        <location evidence="1">Nucleus speckle</location>
    </subcellularLocation>
</comment>
<name>A0A6L2PZ55_COPFO</name>
<keyword evidence="4" id="KW-0507">mRNA processing</keyword>
<dbReference type="OrthoDB" id="541719at2759"/>
<dbReference type="FunCoup" id="A0A6L2PZ55">
    <property type="interactions" value="1826"/>
</dbReference>
<dbReference type="InterPro" id="IPR045075">
    <property type="entry name" value="Syf1-like"/>
</dbReference>
<sequence>MVKNKAPAEIQITAEQLLREAKERDLEILPPPPKQKISDPDELADYQHRKRRAFEDSLRKNRTVISNWIKYAQWEESQKEVARARSIYERALDVDHRNITLWLRYTEMEMRNRQVNHARNLWDRAVTILPRANQFWYKYTYMEEMLSNIAGARQVFDRWMEWEPDEQAWLTYIKFELRYKEIDRARTIYEKFVYVHPEVRNWIKFARFEEQHGFISGARRVFERAVEFFGEESMDERLFIAFAKFEEGQREHDRARVIYKYALQHISKDQTQELYKAYTIHEKKYGDRTGIEDVIVSKRKYQYEEEVRANPNNYDAWFDYLRLVESEGNLDVIRETYERAIANVPPTKEKPFWRRYIYLWINYALFEELEAEDVERTRQVYRACLELLPHKHFTFTKIWLLYAHFEIRNKNLTVARKSLGMALGICPKDKLFRGYIDLEIQLREFDRCRILYQKFLEFGPENCVTWMRFAELESLLGDIDRARAIYELAVNQPRLDMPELLWKAYIDFEVGLGETEKARELYERLLERTLHVKVWMSYAQFEMSAADEGNVVLARQVYERANQSLRGANEKEERVLLLEAWRDFETQHGESESLEKVMQKMPRRVKKRQRVQADDGSEEGWEEFFDYIFPEDEATKPNLKLLEMAKAWKRQKQKAEEEGEEEGKGTK</sequence>
<dbReference type="PANTHER" id="PTHR11246">
    <property type="entry name" value="PRE-MRNA SPLICING FACTOR"/>
    <property type="match status" value="1"/>
</dbReference>
<dbReference type="GO" id="GO:0071014">
    <property type="term" value="C:post-mRNA release spliceosomal complex"/>
    <property type="evidence" value="ECO:0007669"/>
    <property type="project" value="TreeGrafter"/>
</dbReference>
<keyword evidence="8" id="KW-0539">Nucleus</keyword>
<feature type="domain" description="Pre-mRNA-splicing factor Syf1/CRNKL1-like C-terminal HAT-repeats" evidence="12">
    <location>
        <begin position="371"/>
        <end position="521"/>
    </location>
</feature>
<dbReference type="FunFam" id="1.25.40.10:FF:000269">
    <property type="entry name" value="Crooked neck pre-mRNA-splicing factor 1"/>
    <property type="match status" value="1"/>
</dbReference>
<dbReference type="GO" id="GO:0071011">
    <property type="term" value="C:precatalytic spliceosome"/>
    <property type="evidence" value="ECO:0007669"/>
    <property type="project" value="TreeGrafter"/>
</dbReference>
<dbReference type="Proteomes" id="UP000502823">
    <property type="component" value="Unassembled WGS sequence"/>
</dbReference>
<dbReference type="Pfam" id="PF02184">
    <property type="entry name" value="HAT"/>
    <property type="match status" value="1"/>
</dbReference>
<keyword evidence="14" id="KW-1185">Reference proteome</keyword>
<protein>
    <recommendedName>
        <fullName evidence="10">Crooked neck-like protein 1</fullName>
    </recommendedName>
    <alternativeName>
        <fullName evidence="11">Crooked neck homolog</fullName>
    </alternativeName>
</protein>
<evidence type="ECO:0000313" key="14">
    <source>
        <dbReference type="Proteomes" id="UP000502823"/>
    </source>
</evidence>
<dbReference type="Pfam" id="PF23241">
    <property type="entry name" value="HAT_PRP39_C"/>
    <property type="match status" value="1"/>
</dbReference>
<organism evidence="13 14">
    <name type="scientific">Coptotermes formosanus</name>
    <name type="common">Formosan subterranean termite</name>
    <dbReference type="NCBI Taxonomy" id="36987"/>
    <lineage>
        <taxon>Eukaryota</taxon>
        <taxon>Metazoa</taxon>
        <taxon>Ecdysozoa</taxon>
        <taxon>Arthropoda</taxon>
        <taxon>Hexapoda</taxon>
        <taxon>Insecta</taxon>
        <taxon>Pterygota</taxon>
        <taxon>Neoptera</taxon>
        <taxon>Polyneoptera</taxon>
        <taxon>Dictyoptera</taxon>
        <taxon>Blattodea</taxon>
        <taxon>Blattoidea</taxon>
        <taxon>Termitoidae</taxon>
        <taxon>Rhinotermitidae</taxon>
        <taxon>Coptotermes</taxon>
    </lineage>
</organism>
<evidence type="ECO:0000256" key="6">
    <source>
        <dbReference type="ARBA" id="ARBA00022737"/>
    </source>
</evidence>
<dbReference type="GO" id="GO:0071007">
    <property type="term" value="C:U2-type catalytic step 2 spliceosome"/>
    <property type="evidence" value="ECO:0007669"/>
    <property type="project" value="TreeGrafter"/>
</dbReference>
<dbReference type="EMBL" id="BLKM01000729">
    <property type="protein sequence ID" value="GFG37913.1"/>
    <property type="molecule type" value="Genomic_DNA"/>
</dbReference>
<evidence type="ECO:0000259" key="12">
    <source>
        <dbReference type="Pfam" id="PF23231"/>
    </source>
</evidence>
<dbReference type="InterPro" id="IPR011990">
    <property type="entry name" value="TPR-like_helical_dom_sf"/>
</dbReference>
<evidence type="ECO:0000256" key="11">
    <source>
        <dbReference type="ARBA" id="ARBA00075217"/>
    </source>
</evidence>
<evidence type="ECO:0000256" key="5">
    <source>
        <dbReference type="ARBA" id="ARBA00022728"/>
    </source>
</evidence>
<dbReference type="GO" id="GO:0016607">
    <property type="term" value="C:nuclear speck"/>
    <property type="evidence" value="ECO:0007669"/>
    <property type="project" value="UniProtKB-SubCell"/>
</dbReference>
<evidence type="ECO:0000256" key="3">
    <source>
        <dbReference type="ARBA" id="ARBA00022553"/>
    </source>
</evidence>
<dbReference type="FunFam" id="1.25.40.10:FF:000117">
    <property type="entry name" value="Crooked neck pre-mRNA-splicing factor 1"/>
    <property type="match status" value="1"/>
</dbReference>
<comment type="function">
    <text evidence="9">Involved in pre-mRNA splicing process. As a component of the minor spliceosome, involved in the splicing of U12-type introns in pre-mRNAs.</text>
</comment>
<proteinExistence type="inferred from homology"/>
<evidence type="ECO:0000256" key="4">
    <source>
        <dbReference type="ARBA" id="ARBA00022664"/>
    </source>
</evidence>
<dbReference type="InterPro" id="IPR055430">
    <property type="entry name" value="HAT_Syf1_CNRKL1_C"/>
</dbReference>
<dbReference type="AlphaFoldDB" id="A0A6L2PZ55"/>
<dbReference type="Gene3D" id="1.25.40.10">
    <property type="entry name" value="Tetratricopeptide repeat domain"/>
    <property type="match status" value="4"/>
</dbReference>
<dbReference type="Pfam" id="PF23231">
    <property type="entry name" value="HAT_Syf1_CNRKL1_C"/>
    <property type="match status" value="2"/>
</dbReference>
<keyword evidence="7" id="KW-0508">mRNA splicing</keyword>
<dbReference type="InterPro" id="IPR059164">
    <property type="entry name" value="HAT_PRP39_C"/>
</dbReference>
<evidence type="ECO:0000313" key="13">
    <source>
        <dbReference type="EMBL" id="GFG37913.1"/>
    </source>
</evidence>
<evidence type="ECO:0000256" key="2">
    <source>
        <dbReference type="ARBA" id="ARBA00008644"/>
    </source>
</evidence>
<dbReference type="SMART" id="SM00386">
    <property type="entry name" value="HAT"/>
    <property type="match status" value="13"/>
</dbReference>
<dbReference type="GO" id="GO:0000245">
    <property type="term" value="P:spliceosomal complex assembly"/>
    <property type="evidence" value="ECO:0007669"/>
    <property type="project" value="TreeGrafter"/>
</dbReference>
<evidence type="ECO:0000256" key="8">
    <source>
        <dbReference type="ARBA" id="ARBA00023242"/>
    </source>
</evidence>
<dbReference type="GO" id="GO:0000974">
    <property type="term" value="C:Prp19 complex"/>
    <property type="evidence" value="ECO:0007669"/>
    <property type="project" value="TreeGrafter"/>
</dbReference>
<accession>A0A6L2PZ55</accession>
<keyword evidence="6" id="KW-0677">Repeat</keyword>
<evidence type="ECO:0000256" key="9">
    <source>
        <dbReference type="ARBA" id="ARBA00055662"/>
    </source>
</evidence>
<evidence type="ECO:0000256" key="10">
    <source>
        <dbReference type="ARBA" id="ARBA00067469"/>
    </source>
</evidence>
<dbReference type="InParanoid" id="A0A6L2PZ55"/>